<feature type="region of interest" description="Disordered" evidence="1">
    <location>
        <begin position="168"/>
        <end position="196"/>
    </location>
</feature>
<organism evidence="2">
    <name type="scientific">uncultured Solirubrobacteraceae bacterium</name>
    <dbReference type="NCBI Taxonomy" id="1162706"/>
    <lineage>
        <taxon>Bacteria</taxon>
        <taxon>Bacillati</taxon>
        <taxon>Actinomycetota</taxon>
        <taxon>Thermoleophilia</taxon>
        <taxon>Solirubrobacterales</taxon>
        <taxon>Solirubrobacteraceae</taxon>
        <taxon>environmental samples</taxon>
    </lineage>
</organism>
<dbReference type="AlphaFoldDB" id="A0A6J4TVF3"/>
<reference evidence="2" key="1">
    <citation type="submission" date="2020-02" db="EMBL/GenBank/DDBJ databases">
        <authorList>
            <person name="Meier V. D."/>
        </authorList>
    </citation>
    <scope>NUCLEOTIDE SEQUENCE</scope>
    <source>
        <strain evidence="2">AVDCRST_MAG30</strain>
    </source>
</reference>
<name>A0A6J4TVF3_9ACTN</name>
<gene>
    <name evidence="2" type="ORF">AVDCRST_MAG30-3818</name>
</gene>
<accession>A0A6J4TVF3</accession>
<evidence type="ECO:0000313" key="2">
    <source>
        <dbReference type="EMBL" id="CAA9531457.1"/>
    </source>
</evidence>
<dbReference type="EMBL" id="CADCVS010000505">
    <property type="protein sequence ID" value="CAA9531457.1"/>
    <property type="molecule type" value="Genomic_DNA"/>
</dbReference>
<sequence>MARGGVTFELERFGWVEGVPVLEVAGRWRAPRRRRLGPAALVARADGTRRLTPSASTGEARAEPEPELWRAEFFWGGLPGAVRGAELEIGSSLIIELPAPDGVLPPAATPSTAAPSDAELARPELAAARRQAEADRAEAAKLRESLEPLRAQAAALEAAQAELAETRQRLEAQTAAAREAEAQAKRAAKEAEVADK</sequence>
<evidence type="ECO:0000256" key="1">
    <source>
        <dbReference type="SAM" id="MobiDB-lite"/>
    </source>
</evidence>
<proteinExistence type="predicted"/>
<feature type="compositionally biased region" description="Basic and acidic residues" evidence="1">
    <location>
        <begin position="178"/>
        <end position="196"/>
    </location>
</feature>
<feature type="non-terminal residue" evidence="2">
    <location>
        <position position="196"/>
    </location>
</feature>
<protein>
    <submittedName>
        <fullName evidence="2">Uncharacterized protein</fullName>
    </submittedName>
</protein>